<dbReference type="VEuPathDB" id="FungiDB:MAPG_08680"/>
<proteinExistence type="predicted"/>
<evidence type="ECO:0000313" key="2">
    <source>
        <dbReference type="EnsemblFungi" id="MAPG_08680T0"/>
    </source>
</evidence>
<reference evidence="1" key="2">
    <citation type="submission" date="2010-05" db="EMBL/GenBank/DDBJ databases">
        <title>The Genome Sequence of Magnaporthe poae strain ATCC 64411.</title>
        <authorList>
            <consortium name="The Broad Institute Genome Sequencing Platform"/>
            <consortium name="Broad Institute Genome Sequencing Center for Infectious Disease"/>
            <person name="Ma L.-J."/>
            <person name="Dead R."/>
            <person name="Young S."/>
            <person name="Zeng Q."/>
            <person name="Koehrsen M."/>
            <person name="Alvarado L."/>
            <person name="Berlin A."/>
            <person name="Chapman S.B."/>
            <person name="Chen Z."/>
            <person name="Freedman E."/>
            <person name="Gellesch M."/>
            <person name="Goldberg J."/>
            <person name="Griggs A."/>
            <person name="Gujja S."/>
            <person name="Heilman E.R."/>
            <person name="Heiman D."/>
            <person name="Hepburn T."/>
            <person name="Howarth C."/>
            <person name="Jen D."/>
            <person name="Larson L."/>
            <person name="Mehta T."/>
            <person name="Neiman D."/>
            <person name="Pearson M."/>
            <person name="Roberts A."/>
            <person name="Saif S."/>
            <person name="Shea T."/>
            <person name="Shenoy N."/>
            <person name="Sisk P."/>
            <person name="Stolte C."/>
            <person name="Sykes S."/>
            <person name="Walk T."/>
            <person name="White J."/>
            <person name="Yandava C."/>
            <person name="Haas B."/>
            <person name="Nusbaum C."/>
            <person name="Birren B."/>
        </authorList>
    </citation>
    <scope>NUCLEOTIDE SEQUENCE</scope>
    <source>
        <strain evidence="1">ATCC 64411</strain>
    </source>
</reference>
<protein>
    <submittedName>
        <fullName evidence="1 2">Uncharacterized protein</fullName>
    </submittedName>
</protein>
<sequence length="112" mass="12343">MVPSNSIPPKTAVLSRTSKASPQRLTIAILGVASLTLLGMVPSSGRQLPGSSAHRVRAQLYRVVYDLFSADAGRQQTTTKRFTCCRLDKYMADFPALARCSRHPKDRSRPVR</sequence>
<accession>A0A0C4E7Z6</accession>
<reference evidence="2" key="5">
    <citation type="submission" date="2015-06" db="UniProtKB">
        <authorList>
            <consortium name="EnsemblFungi"/>
        </authorList>
    </citation>
    <scope>IDENTIFICATION</scope>
    <source>
        <strain evidence="2">ATCC 64411</strain>
    </source>
</reference>
<dbReference type="EMBL" id="GL876973">
    <property type="protein sequence ID" value="KLU89711.1"/>
    <property type="molecule type" value="Genomic_DNA"/>
</dbReference>
<organism evidence="2 3">
    <name type="scientific">Magnaporthiopsis poae (strain ATCC 64411 / 73-15)</name>
    <name type="common">Kentucky bluegrass fungus</name>
    <name type="synonym">Magnaporthe poae</name>
    <dbReference type="NCBI Taxonomy" id="644358"/>
    <lineage>
        <taxon>Eukaryota</taxon>
        <taxon>Fungi</taxon>
        <taxon>Dikarya</taxon>
        <taxon>Ascomycota</taxon>
        <taxon>Pezizomycotina</taxon>
        <taxon>Sordariomycetes</taxon>
        <taxon>Sordariomycetidae</taxon>
        <taxon>Magnaporthales</taxon>
        <taxon>Magnaporthaceae</taxon>
        <taxon>Magnaporthiopsis</taxon>
    </lineage>
</organism>
<reference evidence="1" key="3">
    <citation type="submission" date="2011-03" db="EMBL/GenBank/DDBJ databases">
        <title>Annotation of Magnaporthe poae ATCC 64411.</title>
        <authorList>
            <person name="Ma L.-J."/>
            <person name="Dead R."/>
            <person name="Young S.K."/>
            <person name="Zeng Q."/>
            <person name="Gargeya S."/>
            <person name="Fitzgerald M."/>
            <person name="Haas B."/>
            <person name="Abouelleil A."/>
            <person name="Alvarado L."/>
            <person name="Arachchi H.M."/>
            <person name="Berlin A."/>
            <person name="Brown A."/>
            <person name="Chapman S.B."/>
            <person name="Chen Z."/>
            <person name="Dunbar C."/>
            <person name="Freedman E."/>
            <person name="Gearin G."/>
            <person name="Gellesch M."/>
            <person name="Goldberg J."/>
            <person name="Griggs A."/>
            <person name="Gujja S."/>
            <person name="Heiman D."/>
            <person name="Howarth C."/>
            <person name="Larson L."/>
            <person name="Lui A."/>
            <person name="MacDonald P.J.P."/>
            <person name="Mehta T."/>
            <person name="Montmayeur A."/>
            <person name="Murphy C."/>
            <person name="Neiman D."/>
            <person name="Pearson M."/>
            <person name="Priest M."/>
            <person name="Roberts A."/>
            <person name="Saif S."/>
            <person name="Shea T."/>
            <person name="Shenoy N."/>
            <person name="Sisk P."/>
            <person name="Stolte C."/>
            <person name="Sykes S."/>
            <person name="Yandava C."/>
            <person name="Wortman J."/>
            <person name="Nusbaum C."/>
            <person name="Birren B."/>
        </authorList>
    </citation>
    <scope>NUCLEOTIDE SEQUENCE</scope>
    <source>
        <strain evidence="1">ATCC 64411</strain>
    </source>
</reference>
<reference evidence="2" key="4">
    <citation type="journal article" date="2015" name="G3 (Bethesda)">
        <title>Genome sequences of three phytopathogenic species of the Magnaporthaceae family of fungi.</title>
        <authorList>
            <person name="Okagaki L.H."/>
            <person name="Nunes C.C."/>
            <person name="Sailsbery J."/>
            <person name="Clay B."/>
            <person name="Brown D."/>
            <person name="John T."/>
            <person name="Oh Y."/>
            <person name="Young N."/>
            <person name="Fitzgerald M."/>
            <person name="Haas B.J."/>
            <person name="Zeng Q."/>
            <person name="Young S."/>
            <person name="Adiconis X."/>
            <person name="Fan L."/>
            <person name="Levin J.Z."/>
            <person name="Mitchell T.K."/>
            <person name="Okubara P.A."/>
            <person name="Farman M.L."/>
            <person name="Kohn L.M."/>
            <person name="Birren B."/>
            <person name="Ma L.-J."/>
            <person name="Dean R.A."/>
        </authorList>
    </citation>
    <scope>NUCLEOTIDE SEQUENCE</scope>
    <source>
        <strain evidence="2">ATCC 64411 / 73-15</strain>
    </source>
</reference>
<evidence type="ECO:0000313" key="1">
    <source>
        <dbReference type="EMBL" id="KLU89711.1"/>
    </source>
</evidence>
<evidence type="ECO:0000313" key="3">
    <source>
        <dbReference type="Proteomes" id="UP000011715"/>
    </source>
</evidence>
<dbReference type="EnsemblFungi" id="MAPG_08680T0">
    <property type="protein sequence ID" value="MAPG_08680T0"/>
    <property type="gene ID" value="MAPG_08680"/>
</dbReference>
<reference evidence="3" key="1">
    <citation type="submission" date="2010-05" db="EMBL/GenBank/DDBJ databases">
        <title>The genome sequence of Magnaporthe poae strain ATCC 64411.</title>
        <authorList>
            <person name="Ma L.-J."/>
            <person name="Dead R."/>
            <person name="Young S."/>
            <person name="Zeng Q."/>
            <person name="Koehrsen M."/>
            <person name="Alvarado L."/>
            <person name="Berlin A."/>
            <person name="Chapman S.B."/>
            <person name="Chen Z."/>
            <person name="Freedman E."/>
            <person name="Gellesch M."/>
            <person name="Goldberg J."/>
            <person name="Griggs A."/>
            <person name="Gujja S."/>
            <person name="Heilman E.R."/>
            <person name="Heiman D."/>
            <person name="Hepburn T."/>
            <person name="Howarth C."/>
            <person name="Jen D."/>
            <person name="Larson L."/>
            <person name="Mehta T."/>
            <person name="Neiman D."/>
            <person name="Pearson M."/>
            <person name="Roberts A."/>
            <person name="Saif S."/>
            <person name="Shea T."/>
            <person name="Shenoy N."/>
            <person name="Sisk P."/>
            <person name="Stolte C."/>
            <person name="Sykes S."/>
            <person name="Walk T."/>
            <person name="White J."/>
            <person name="Yandava C."/>
            <person name="Haas B."/>
            <person name="Nusbaum C."/>
            <person name="Birren B."/>
        </authorList>
    </citation>
    <scope>NUCLEOTIDE SEQUENCE [LARGE SCALE GENOMIC DNA]</scope>
    <source>
        <strain evidence="3">ATCC 64411 / 73-15</strain>
    </source>
</reference>
<name>A0A0C4E7Z6_MAGP6</name>
<dbReference type="AlphaFoldDB" id="A0A0C4E7Z6"/>
<keyword evidence="3" id="KW-1185">Reference proteome</keyword>
<gene>
    <name evidence="1" type="ORF">MAPG_08680</name>
</gene>
<dbReference type="EMBL" id="ADBL01002102">
    <property type="status" value="NOT_ANNOTATED_CDS"/>
    <property type="molecule type" value="Genomic_DNA"/>
</dbReference>
<dbReference type="Proteomes" id="UP000011715">
    <property type="component" value="Unassembled WGS sequence"/>
</dbReference>